<feature type="domain" description="TNT" evidence="1">
    <location>
        <begin position="128"/>
        <end position="213"/>
    </location>
</feature>
<dbReference type="GO" id="GO:0050135">
    <property type="term" value="F:NADP+ nucleosidase activity"/>
    <property type="evidence" value="ECO:0007669"/>
    <property type="project" value="InterPro"/>
</dbReference>
<evidence type="ECO:0000259" key="1">
    <source>
        <dbReference type="Pfam" id="PF14021"/>
    </source>
</evidence>
<dbReference type="InterPro" id="IPR025331">
    <property type="entry name" value="TNT"/>
</dbReference>
<protein>
    <recommendedName>
        <fullName evidence="1">TNT domain-containing protein</fullName>
    </recommendedName>
</protein>
<dbReference type="RefSeq" id="WP_146818946.1">
    <property type="nucleotide sequence ID" value="NZ_BJYK01000001.1"/>
</dbReference>
<dbReference type="InterPro" id="IPR053024">
    <property type="entry name" value="Fungal_surface_NADase"/>
</dbReference>
<dbReference type="OrthoDB" id="2086631at2"/>
<dbReference type="EMBL" id="BJYK01000001">
    <property type="protein sequence ID" value="GEN78514.1"/>
    <property type="molecule type" value="Genomic_DNA"/>
</dbReference>
<keyword evidence="3" id="KW-1185">Reference proteome</keyword>
<dbReference type="Pfam" id="PF14021">
    <property type="entry name" value="TNT"/>
    <property type="match status" value="1"/>
</dbReference>
<dbReference type="AlphaFoldDB" id="A0A511YTJ8"/>
<name>A0A511YTJ8_9CELL</name>
<organism evidence="2 3">
    <name type="scientific">Actinotalea fermentans</name>
    <dbReference type="NCBI Taxonomy" id="43671"/>
    <lineage>
        <taxon>Bacteria</taxon>
        <taxon>Bacillati</taxon>
        <taxon>Actinomycetota</taxon>
        <taxon>Actinomycetes</taxon>
        <taxon>Micrococcales</taxon>
        <taxon>Cellulomonadaceae</taxon>
        <taxon>Actinotalea</taxon>
    </lineage>
</organism>
<dbReference type="PANTHER" id="PTHR42059">
    <property type="entry name" value="TNT DOMAIN-CONTAINING PROTEIN"/>
    <property type="match status" value="1"/>
</dbReference>
<evidence type="ECO:0000313" key="2">
    <source>
        <dbReference type="EMBL" id="GEN78514.1"/>
    </source>
</evidence>
<dbReference type="Proteomes" id="UP000321484">
    <property type="component" value="Unassembled WGS sequence"/>
</dbReference>
<gene>
    <name evidence="2" type="ORF">AFE02nite_02480</name>
</gene>
<accession>A0A511YTJ8</accession>
<reference evidence="2 3" key="1">
    <citation type="submission" date="2019-07" db="EMBL/GenBank/DDBJ databases">
        <title>Whole genome shotgun sequence of Actinotalea fermentans NBRC 105374.</title>
        <authorList>
            <person name="Hosoyama A."/>
            <person name="Uohara A."/>
            <person name="Ohji S."/>
            <person name="Ichikawa N."/>
        </authorList>
    </citation>
    <scope>NUCLEOTIDE SEQUENCE [LARGE SCALE GENOMIC DNA]</scope>
    <source>
        <strain evidence="2 3">NBRC 105374</strain>
    </source>
</reference>
<comment type="caution">
    <text evidence="2">The sequence shown here is derived from an EMBL/GenBank/DDBJ whole genome shotgun (WGS) entry which is preliminary data.</text>
</comment>
<proteinExistence type="predicted"/>
<evidence type="ECO:0000313" key="3">
    <source>
        <dbReference type="Proteomes" id="UP000321484"/>
    </source>
</evidence>
<sequence length="213" mass="21974">MVGGGCLLLTAGAGSIACGALGGAAAGAASHAWRAQVQHTEEFSWGAMGREALIGGLTGAATAGIGQIPGVRQLANRATTAISNRISPYLGRPPTTTLRPTEGPIAWPPNNGFHGNLGPSGNPGVTVLRPGTQIDRFGLDEGRFVAPRGTPVAQRSLPPGATSKPYSVFEVTNRLVVQQGRATPWFGQPGMGVQYRLPASVKDLLATGYLRRV</sequence>
<dbReference type="PANTHER" id="PTHR42059:SF1">
    <property type="entry name" value="TNT DOMAIN-CONTAINING PROTEIN"/>
    <property type="match status" value="1"/>
</dbReference>